<evidence type="ECO:0000313" key="4">
    <source>
        <dbReference type="Proteomes" id="UP000291116"/>
    </source>
</evidence>
<dbReference type="Gene3D" id="3.40.50.12390">
    <property type="match status" value="1"/>
</dbReference>
<dbReference type="PANTHER" id="PTHR12341">
    <property type="entry name" value="5'-&gt;3' EXORIBONUCLEASE"/>
    <property type="match status" value="1"/>
</dbReference>
<dbReference type="Pfam" id="PF03159">
    <property type="entry name" value="XRN_N"/>
    <property type="match status" value="1"/>
</dbReference>
<keyword evidence="4" id="KW-1185">Reference proteome</keyword>
<feature type="region of interest" description="Disordered" evidence="1">
    <location>
        <begin position="380"/>
        <end position="401"/>
    </location>
</feature>
<dbReference type="OrthoDB" id="46747at2759"/>
<evidence type="ECO:0000313" key="3">
    <source>
        <dbReference type="EMBL" id="VEU33602.1"/>
    </source>
</evidence>
<dbReference type="PANTHER" id="PTHR12341:SF41">
    <property type="entry name" value="5'-3' EXORIBONUCLEASE 2"/>
    <property type="match status" value="1"/>
</dbReference>
<dbReference type="EMBL" id="CAACVS010000003">
    <property type="protein sequence ID" value="VEU33602.1"/>
    <property type="molecule type" value="Genomic_DNA"/>
</dbReference>
<feature type="compositionally biased region" description="Basic and acidic residues" evidence="1">
    <location>
        <begin position="381"/>
        <end position="393"/>
    </location>
</feature>
<reference evidence="3 4" key="1">
    <citation type="submission" date="2019-01" db="EMBL/GenBank/DDBJ databases">
        <authorList>
            <person name="Ferrante I. M."/>
        </authorList>
    </citation>
    <scope>NUCLEOTIDE SEQUENCE [LARGE SCALE GENOMIC DNA]</scope>
    <source>
        <strain evidence="3 4">B856</strain>
    </source>
</reference>
<dbReference type="Proteomes" id="UP000291116">
    <property type="component" value="Unassembled WGS sequence"/>
</dbReference>
<protein>
    <recommendedName>
        <fullName evidence="2">Xrn1 N-terminal domain-containing protein</fullName>
    </recommendedName>
</protein>
<dbReference type="InterPro" id="IPR027073">
    <property type="entry name" value="5_3_exoribonuclease"/>
</dbReference>
<gene>
    <name evidence="3" type="ORF">PSNMU_V1.4_AUG-EV-PASAV3_0000290</name>
</gene>
<name>A0A448YUY7_9STRA</name>
<feature type="region of interest" description="Disordered" evidence="1">
    <location>
        <begin position="180"/>
        <end position="208"/>
    </location>
</feature>
<evidence type="ECO:0000256" key="1">
    <source>
        <dbReference type="SAM" id="MobiDB-lite"/>
    </source>
</evidence>
<dbReference type="GO" id="GO:0004534">
    <property type="term" value="F:5'-3' RNA exonuclease activity"/>
    <property type="evidence" value="ECO:0007669"/>
    <property type="project" value="TreeGrafter"/>
</dbReference>
<dbReference type="GO" id="GO:0000956">
    <property type="term" value="P:nuclear-transcribed mRNA catabolic process"/>
    <property type="evidence" value="ECO:0007669"/>
    <property type="project" value="TreeGrafter"/>
</dbReference>
<dbReference type="GO" id="GO:0003723">
    <property type="term" value="F:RNA binding"/>
    <property type="evidence" value="ECO:0007669"/>
    <property type="project" value="TreeGrafter"/>
</dbReference>
<dbReference type="InterPro" id="IPR004859">
    <property type="entry name" value="Xrn1_N"/>
</dbReference>
<dbReference type="AlphaFoldDB" id="A0A448YUY7"/>
<sequence length="1062" mass="120857">MVELDILIERCKPTHSLVLAIDGSPAAAKLATQRKRRFSILKNTQFKMKHSDKLRMSKQKRARRIRNYNKELQSLQLTPGTECMQTMEAAILYWAWQRLQSQGRPNSRLLPRVQIYISSSLVPGEGEIKLLEWINNYRRHLSRRPGQSIALVGGDADLLLEAMVIPPSWTHNVFVLRPGEATDNVPPKENPEDNSNNSNKGVMKKNRKNDKYNRKNLMHCTSLWEMTLSLDDYCRNYIPKQYYDPESNPEDQNLILQIRTDMVLMFMLNGNDYLPRVVAVGFQGVLTTYLALLEESIKQNFSSQNVGLVDPNTLNFRPTFCAAFFGKLGLNAPSEQQRWRSVKHSVRRTYQSILNDMSAIGFLPSPVKFTFVGDSNDAYNDDGKGTELRERDPTLAQEDEEDMIYDTDDEDDDEDMDVLEDQDSLEDNTGMELLQLSLGKINEADYHEYTVKVNTSVSGGIQKAKSSLSRKALKEFSLLDYVNMDVDGNDMGTDYEWEISKPADANVERYLAGLLWTLQTYQDGVCPSYRYNYGKCLAPSGRVIAKFFEKAVEENRDVGAAELLRDFEPGGSVSAGAACLAALPISVKHLVPKPYSLIDDEQVEDFYSQCMDPVDNFFQLKKFETLVDAEVERILREESDDDEEGEVADESAFNFFAGRRIILGDHYWTVMKRTKDAIQHPFKPPPPPAENFSQLRPNNRIKVSRIISIDLPSPRPSINYTMPSDSSPDTNYPRKIMERNNIKIDHSSFGSLISGEKSSILEIPFKIAFSSSRDMHRGKASSKRKISFKLLKSEKPDVLLQGNTRKQSQIEDKPKSVPQTVLNPDKQNALVILKQLCDIRMLQGFEFDQSSYGEITLIVSTDESPDGLLAKDLSFSYTSGISKRSLTPIKQHLASLALDAIMYSRETKNLDGGDSSRGKRKKTRWYDLTFHQLKEFLELYHPATKKASTKNFNLEKQTSLVILKQLWDTGMVSYEFYETPASDEGPETHSLSISIGSKFSPEILFFERTRNSESKKWIRQQLASEALNTMIKDERRNPTALNWYDLTFNDTKDLILGGGISQ</sequence>
<organism evidence="3 4">
    <name type="scientific">Pseudo-nitzschia multistriata</name>
    <dbReference type="NCBI Taxonomy" id="183589"/>
    <lineage>
        <taxon>Eukaryota</taxon>
        <taxon>Sar</taxon>
        <taxon>Stramenopiles</taxon>
        <taxon>Ochrophyta</taxon>
        <taxon>Bacillariophyta</taxon>
        <taxon>Bacillariophyceae</taxon>
        <taxon>Bacillariophycidae</taxon>
        <taxon>Bacillariales</taxon>
        <taxon>Bacillariaceae</taxon>
        <taxon>Pseudo-nitzschia</taxon>
    </lineage>
</organism>
<dbReference type="GO" id="GO:0005634">
    <property type="term" value="C:nucleus"/>
    <property type="evidence" value="ECO:0007669"/>
    <property type="project" value="TreeGrafter"/>
</dbReference>
<proteinExistence type="predicted"/>
<evidence type="ECO:0000259" key="2">
    <source>
        <dbReference type="Pfam" id="PF03159"/>
    </source>
</evidence>
<feature type="domain" description="Xrn1 N-terminal" evidence="2">
    <location>
        <begin position="4"/>
        <end position="164"/>
    </location>
</feature>
<accession>A0A448YUY7</accession>